<dbReference type="PROSITE" id="PS51420">
    <property type="entry name" value="RHO"/>
    <property type="match status" value="1"/>
</dbReference>
<dbReference type="Gene3D" id="1.25.40.420">
    <property type="match status" value="1"/>
</dbReference>
<name>A0A015J2E4_RHIIW</name>
<dbReference type="NCBIfam" id="TIGR00231">
    <property type="entry name" value="small_GTP"/>
    <property type="match status" value="1"/>
</dbReference>
<dbReference type="Gene3D" id="3.40.50.300">
    <property type="entry name" value="P-loop containing nucleotide triphosphate hydrolases"/>
    <property type="match status" value="1"/>
</dbReference>
<dbReference type="SUPFAM" id="SSF52540">
    <property type="entry name" value="P-loop containing nucleoside triphosphate hydrolases"/>
    <property type="match status" value="1"/>
</dbReference>
<accession>A0A015J2E4</accession>
<evidence type="ECO:0000313" key="5">
    <source>
        <dbReference type="EMBL" id="EXX63632.1"/>
    </source>
</evidence>
<dbReference type="SMR" id="A0A015J2E4"/>
<organism evidence="5 6">
    <name type="scientific">Rhizophagus irregularis (strain DAOM 197198w)</name>
    <name type="common">Glomus intraradices</name>
    <dbReference type="NCBI Taxonomy" id="1432141"/>
    <lineage>
        <taxon>Eukaryota</taxon>
        <taxon>Fungi</taxon>
        <taxon>Fungi incertae sedis</taxon>
        <taxon>Mucoromycota</taxon>
        <taxon>Glomeromycotina</taxon>
        <taxon>Glomeromycetes</taxon>
        <taxon>Glomerales</taxon>
        <taxon>Glomeraceae</taxon>
        <taxon>Rhizophagus</taxon>
    </lineage>
</organism>
<dbReference type="Pfam" id="PF00071">
    <property type="entry name" value="Ras"/>
    <property type="match status" value="1"/>
</dbReference>
<dbReference type="Proteomes" id="UP000022910">
    <property type="component" value="Unassembled WGS sequence"/>
</dbReference>
<evidence type="ECO:0000256" key="2">
    <source>
        <dbReference type="SAM" id="MobiDB-lite"/>
    </source>
</evidence>
<dbReference type="OrthoDB" id="63533at2759"/>
<dbReference type="InterPro" id="IPR006571">
    <property type="entry name" value="TLDc_dom"/>
</dbReference>
<protein>
    <submittedName>
        <fullName evidence="5">Vps21p</fullName>
    </submittedName>
</protein>
<dbReference type="PROSITE" id="PS50097">
    <property type="entry name" value="BTB"/>
    <property type="match status" value="1"/>
</dbReference>
<dbReference type="PROSITE" id="PS51421">
    <property type="entry name" value="RAS"/>
    <property type="match status" value="1"/>
</dbReference>
<evidence type="ECO:0000256" key="1">
    <source>
        <dbReference type="ARBA" id="ARBA00022741"/>
    </source>
</evidence>
<dbReference type="Pfam" id="PF00651">
    <property type="entry name" value="BTB"/>
    <property type="match status" value="1"/>
</dbReference>
<evidence type="ECO:0000259" key="3">
    <source>
        <dbReference type="PROSITE" id="PS50097"/>
    </source>
</evidence>
<dbReference type="PANTHER" id="PTHR47978">
    <property type="match status" value="1"/>
</dbReference>
<dbReference type="SMART" id="SM00175">
    <property type="entry name" value="RAB"/>
    <property type="match status" value="1"/>
</dbReference>
<feature type="region of interest" description="Disordered" evidence="2">
    <location>
        <begin position="187"/>
        <end position="215"/>
    </location>
</feature>
<dbReference type="PRINTS" id="PR00449">
    <property type="entry name" value="RASTRNSFRMNG"/>
</dbReference>
<evidence type="ECO:0000313" key="6">
    <source>
        <dbReference type="Proteomes" id="UP000022910"/>
    </source>
</evidence>
<dbReference type="SMART" id="SM00225">
    <property type="entry name" value="BTB"/>
    <property type="match status" value="1"/>
</dbReference>
<dbReference type="Pfam" id="PF07534">
    <property type="entry name" value="TLD"/>
    <property type="match status" value="1"/>
</dbReference>
<dbReference type="GO" id="GO:0003924">
    <property type="term" value="F:GTPase activity"/>
    <property type="evidence" value="ECO:0007669"/>
    <property type="project" value="InterPro"/>
</dbReference>
<evidence type="ECO:0000259" key="4">
    <source>
        <dbReference type="PROSITE" id="PS51886"/>
    </source>
</evidence>
<feature type="domain" description="BTB" evidence="3">
    <location>
        <begin position="321"/>
        <end position="395"/>
    </location>
</feature>
<dbReference type="PROSITE" id="PS51886">
    <property type="entry name" value="TLDC"/>
    <property type="match status" value="1"/>
</dbReference>
<dbReference type="PROSITE" id="PS51419">
    <property type="entry name" value="RAB"/>
    <property type="match status" value="1"/>
</dbReference>
<dbReference type="HOGENOM" id="CLU_360614_0_0_1"/>
<dbReference type="CDD" id="cd01860">
    <property type="entry name" value="Rab5_related"/>
    <property type="match status" value="1"/>
</dbReference>
<dbReference type="SMART" id="SM00177">
    <property type="entry name" value="ARF"/>
    <property type="match status" value="1"/>
</dbReference>
<keyword evidence="6" id="KW-1185">Reference proteome</keyword>
<dbReference type="CDD" id="cd18186">
    <property type="entry name" value="BTB_POZ_ZBTB_KLHL-like"/>
    <property type="match status" value="1"/>
</dbReference>
<feature type="domain" description="TLDc" evidence="4">
    <location>
        <begin position="595"/>
        <end position="774"/>
    </location>
</feature>
<dbReference type="STRING" id="1432141.A0A015J2E4"/>
<dbReference type="InterPro" id="IPR001806">
    <property type="entry name" value="Small_GTPase"/>
</dbReference>
<dbReference type="EMBL" id="JEMT01023845">
    <property type="protein sequence ID" value="EXX63632.1"/>
    <property type="molecule type" value="Genomic_DNA"/>
</dbReference>
<dbReference type="InterPro" id="IPR005225">
    <property type="entry name" value="Small_GTP-bd"/>
</dbReference>
<dbReference type="Gene3D" id="3.30.710.10">
    <property type="entry name" value="Potassium Channel Kv1.1, Chain A"/>
    <property type="match status" value="1"/>
</dbReference>
<dbReference type="GO" id="GO:0005525">
    <property type="term" value="F:GTP binding"/>
    <property type="evidence" value="ECO:0007669"/>
    <property type="project" value="InterPro"/>
</dbReference>
<reference evidence="5 6" key="1">
    <citation type="submission" date="2014-02" db="EMBL/GenBank/DDBJ databases">
        <title>Single nucleus genome sequencing reveals high similarity among nuclei of an endomycorrhizal fungus.</title>
        <authorList>
            <person name="Lin K."/>
            <person name="Geurts R."/>
            <person name="Zhang Z."/>
            <person name="Limpens E."/>
            <person name="Saunders D.G."/>
            <person name="Mu D."/>
            <person name="Pang E."/>
            <person name="Cao H."/>
            <person name="Cha H."/>
            <person name="Lin T."/>
            <person name="Zhou Q."/>
            <person name="Shang Y."/>
            <person name="Li Y."/>
            <person name="Ivanov S."/>
            <person name="Sharma T."/>
            <person name="Velzen R.V."/>
            <person name="Ruijter N.D."/>
            <person name="Aanen D.K."/>
            <person name="Win J."/>
            <person name="Kamoun S."/>
            <person name="Bisseling T."/>
            <person name="Huang S."/>
        </authorList>
    </citation>
    <scope>NUCLEOTIDE SEQUENCE [LARGE SCALE GENOMIC DNA]</scope>
    <source>
        <strain evidence="6">DAOM197198w</strain>
    </source>
</reference>
<sequence length="776" mass="90157">MSQKETLAKDSLVIKQAKLVFLGESSVGKSSIILRFASNIFQENKEPTVGAAFMTQKCRLEDKIIKFEIWDTAGQERFHSLAQMYYRNAHVAVVVYDVTNMDSFNRAKSWIKELNNQANSNIIIALLGNKIDLSRRQVSTEIAKNYALEFGLLFYEISARKDHGIREVFTKIVKLLCEDSSLKRKSKDSSLEQKSKDSSLEQKSKDSSLEQKSEDSILEQKRKHKKIIWVKFNEEPIKIAFNGEDIFDLIEEAKIKLNGLDKIKMDLIEVYKHNSVEPLKFGQVVDDSFINRYETPVEIKVKSEVIIPNDLGNLLETGECHDTIVKVGDEATGQEFKVHSQIIGARSKYFRSALSNNQNMKREDGKFYFVKPNISSEVFQIILRYVYGGAVSLKGRDASDILKLVIAVDELLLQKEISDYLQRYLIENKTEWMQQHFEYIHQISFQSDNLLVLQRFCTDLMTKSPEKIFKSSSLSEKSLISLIERDDLQMKEIEVWEYVLKWGLEKNPTLISDPTIWSDDDFQTMKDTLQHCLPLIRFYSLSSKDFLEKVRPYKKLLKHQLYEDLLKSYLDPNSEPDDNILLPRHKNIDGIIDSKIVNLNIISIISIWFDKIDINSKFAYTRELYFPCKFKLLLRGSKDGFTPEKFHKLCDNKPYTITFIKLQETGEIIGGYNPLEWKSSGFNIEAKDSFIFSFKNKDNFKNPILSRVKFTNESLFDHIYCGPSFGNDLYIGVSDNNSSSEYNHNVCKHVNYERKIRETEDYFLIEDYEVFQIILD</sequence>
<dbReference type="InterPro" id="IPR011333">
    <property type="entry name" value="SKP1/BTB/POZ_sf"/>
</dbReference>
<dbReference type="SMART" id="SM00176">
    <property type="entry name" value="RAN"/>
    <property type="match status" value="1"/>
</dbReference>
<keyword evidence="1" id="KW-0547">Nucleotide-binding</keyword>
<dbReference type="SMART" id="SM00173">
    <property type="entry name" value="RAS"/>
    <property type="match status" value="1"/>
</dbReference>
<dbReference type="FunFam" id="3.40.50.300:FF:000823">
    <property type="entry name" value="Small GTPase RAB, putative"/>
    <property type="match status" value="1"/>
</dbReference>
<dbReference type="InterPro" id="IPR027417">
    <property type="entry name" value="P-loop_NTPase"/>
</dbReference>
<proteinExistence type="predicted"/>
<dbReference type="SUPFAM" id="SSF54695">
    <property type="entry name" value="POZ domain"/>
    <property type="match status" value="1"/>
</dbReference>
<comment type="caution">
    <text evidence="5">The sequence shown here is derived from an EMBL/GenBank/DDBJ whole genome shotgun (WGS) entry which is preliminary data.</text>
</comment>
<dbReference type="InterPro" id="IPR000210">
    <property type="entry name" value="BTB/POZ_dom"/>
</dbReference>
<dbReference type="AlphaFoldDB" id="A0A015J2E4"/>
<gene>
    <name evidence="5" type="ORF">RirG_150550</name>
</gene>
<dbReference type="SMART" id="SM00174">
    <property type="entry name" value="RHO"/>
    <property type="match status" value="1"/>
</dbReference>